<dbReference type="InterPro" id="IPR036005">
    <property type="entry name" value="Creatinase/aminopeptidase-like"/>
</dbReference>
<feature type="binding site" evidence="6">
    <location>
        <position position="112"/>
    </location>
    <ligand>
        <name>a divalent metal cation</name>
        <dbReference type="ChEBI" id="CHEBI:60240"/>
        <label>1</label>
    </ligand>
</feature>
<dbReference type="EC" id="3.4.11.18" evidence="6 7"/>
<dbReference type="PROSITE" id="PS00680">
    <property type="entry name" value="MAP_1"/>
    <property type="match status" value="1"/>
</dbReference>
<proteinExistence type="inferred from homology"/>
<evidence type="ECO:0000256" key="6">
    <source>
        <dbReference type="HAMAP-Rule" id="MF_01974"/>
    </source>
</evidence>
<dbReference type="SUPFAM" id="SSF55920">
    <property type="entry name" value="Creatinase/aminopeptidase"/>
    <property type="match status" value="1"/>
</dbReference>
<feature type="binding site" evidence="6">
    <location>
        <position position="123"/>
    </location>
    <ligand>
        <name>a divalent metal cation</name>
        <dbReference type="ChEBI" id="CHEBI:60240"/>
        <label>2</label>
        <note>catalytic</note>
    </ligand>
</feature>
<keyword evidence="5 6" id="KW-0378">Hydrolase</keyword>
<evidence type="ECO:0000256" key="5">
    <source>
        <dbReference type="ARBA" id="ARBA00022801"/>
    </source>
</evidence>
<sequence>MEETRGRVTRDGIRIYEDADFAGMRVAGRVVAEILDMVAALVKPGATTGEIDDFIRAEVDRRGVVSATIGYKGYQHASCISVNQVVCHGIPGAKVPGRSSDVIQDGDILNVDVTVIVDGWFGDSSRMYVAGNVKPWRMRLIEITHEALMRGIATVKPGNTFGDIGHAIQTYVEAARMSVVRDFCGHGLGRVFHAPPNVLHYGRPGSGAVLEEGMFFTIEPMVNLGRPETKVLKDDWTAVTRDGRDSAQYEHSIGVTATGCEIFTASPAGKFFKGWE</sequence>
<feature type="binding site" evidence="6">
    <location>
        <position position="250"/>
    </location>
    <ligand>
        <name>a divalent metal cation</name>
        <dbReference type="ChEBI" id="CHEBI:60240"/>
        <label>2</label>
        <note>catalytic</note>
    </ligand>
</feature>
<reference evidence="9" key="1">
    <citation type="submission" date="2021-01" db="EMBL/GenBank/DDBJ databases">
        <title>Genome seq and assembly of Tabrizicola sp. KVB23.</title>
        <authorList>
            <person name="Chhetri G."/>
        </authorList>
    </citation>
    <scope>NUCLEOTIDE SEQUENCE</scope>
    <source>
        <strain evidence="9">KVB23</strain>
    </source>
</reference>
<dbReference type="GO" id="GO:0005829">
    <property type="term" value="C:cytosol"/>
    <property type="evidence" value="ECO:0007669"/>
    <property type="project" value="TreeGrafter"/>
</dbReference>
<dbReference type="HAMAP" id="MF_01974">
    <property type="entry name" value="MetAP_1"/>
    <property type="match status" value="1"/>
</dbReference>
<dbReference type="PRINTS" id="PR00599">
    <property type="entry name" value="MAPEPTIDASE"/>
</dbReference>
<evidence type="ECO:0000313" key="9">
    <source>
        <dbReference type="EMBL" id="MBL4927061.1"/>
    </source>
</evidence>
<dbReference type="GO" id="GO:0046872">
    <property type="term" value="F:metal ion binding"/>
    <property type="evidence" value="ECO:0007669"/>
    <property type="project" value="UniProtKB-UniRule"/>
</dbReference>
<keyword evidence="2 6" id="KW-0031">Aminopeptidase</keyword>
<name>A0A8J7STY7_9RHOB</name>
<dbReference type="InterPro" id="IPR000994">
    <property type="entry name" value="Pept_M24"/>
</dbReference>
<dbReference type="CDD" id="cd01086">
    <property type="entry name" value="MetAP1"/>
    <property type="match status" value="1"/>
</dbReference>
<keyword evidence="10" id="KW-1185">Reference proteome</keyword>
<dbReference type="GO" id="GO:0070006">
    <property type="term" value="F:metalloaminopeptidase activity"/>
    <property type="evidence" value="ECO:0007669"/>
    <property type="project" value="UniProtKB-UniRule"/>
</dbReference>
<comment type="cofactor">
    <cofactor evidence="6">
        <name>Co(2+)</name>
        <dbReference type="ChEBI" id="CHEBI:48828"/>
    </cofactor>
    <cofactor evidence="6">
        <name>Zn(2+)</name>
        <dbReference type="ChEBI" id="CHEBI:29105"/>
    </cofactor>
    <cofactor evidence="6">
        <name>Mn(2+)</name>
        <dbReference type="ChEBI" id="CHEBI:29035"/>
    </cofactor>
    <cofactor evidence="6">
        <name>Fe(2+)</name>
        <dbReference type="ChEBI" id="CHEBI:29033"/>
    </cofactor>
    <text evidence="6">Binds 2 divalent metal cations per subunit. Has a high-affinity and a low affinity metal-binding site. The true nature of the physiological cofactor is under debate. The enzyme is active with cobalt, zinc, manganese or divalent iron ions. Most likely, methionine aminopeptidases function as mononuclear Fe(2+)-metalloproteases under physiological conditions, and the catalytically relevant metal-binding site has been assigned to the histidine-containing high-affinity site.</text>
</comment>
<feature type="binding site" evidence="6">
    <location>
        <position position="186"/>
    </location>
    <ligand>
        <name>a divalent metal cation</name>
        <dbReference type="ChEBI" id="CHEBI:60240"/>
        <label>2</label>
        <note>catalytic</note>
    </ligand>
</feature>
<feature type="binding site" evidence="6">
    <location>
        <position position="123"/>
    </location>
    <ligand>
        <name>a divalent metal cation</name>
        <dbReference type="ChEBI" id="CHEBI:60240"/>
        <label>1</label>
    </ligand>
</feature>
<feature type="binding site" evidence="6">
    <location>
        <position position="219"/>
    </location>
    <ligand>
        <name>a divalent metal cation</name>
        <dbReference type="ChEBI" id="CHEBI:60240"/>
        <label>2</label>
        <note>catalytic</note>
    </ligand>
</feature>
<evidence type="ECO:0000256" key="7">
    <source>
        <dbReference type="RuleBase" id="RU003653"/>
    </source>
</evidence>
<feature type="binding site" evidence="6">
    <location>
        <position position="88"/>
    </location>
    <ligand>
        <name>substrate</name>
    </ligand>
</feature>
<evidence type="ECO:0000313" key="10">
    <source>
        <dbReference type="Proteomes" id="UP000619033"/>
    </source>
</evidence>
<evidence type="ECO:0000259" key="8">
    <source>
        <dbReference type="Pfam" id="PF00557"/>
    </source>
</evidence>
<protein>
    <recommendedName>
        <fullName evidence="6 7">Methionine aminopeptidase</fullName>
        <shortName evidence="6">MAP</shortName>
        <shortName evidence="6">MetAP</shortName>
        <ecNumber evidence="6 7">3.4.11.18</ecNumber>
    </recommendedName>
    <alternativeName>
        <fullName evidence="6">Peptidase M</fullName>
    </alternativeName>
</protein>
<feature type="binding site" evidence="6">
    <location>
        <position position="250"/>
    </location>
    <ligand>
        <name>a divalent metal cation</name>
        <dbReference type="ChEBI" id="CHEBI:60240"/>
        <label>1</label>
    </ligand>
</feature>
<keyword evidence="4 6" id="KW-0479">Metal-binding</keyword>
<evidence type="ECO:0000256" key="1">
    <source>
        <dbReference type="ARBA" id="ARBA00002521"/>
    </source>
</evidence>
<dbReference type="GO" id="GO:0006508">
    <property type="term" value="P:proteolysis"/>
    <property type="evidence" value="ECO:0007669"/>
    <property type="project" value="UniProtKB-KW"/>
</dbReference>
<gene>
    <name evidence="6 9" type="primary">map</name>
    <name evidence="9" type="ORF">JI744_02970</name>
</gene>
<comment type="function">
    <text evidence="1 6">Removes the N-terminal methionine from nascent proteins. The N-terminal methionine is often cleaved when the second residue in the primary sequence is small and uncharged (Met-Ala-, Cys, Gly, Pro, Ser, Thr, or Val). Requires deformylation of the N(alpha)-formylated initiator methionine before it can be hydrolyzed.</text>
</comment>
<comment type="similarity">
    <text evidence="6">Belongs to the peptidase M24A family. Methionine aminopeptidase type 1 subfamily.</text>
</comment>
<dbReference type="PANTHER" id="PTHR43330">
    <property type="entry name" value="METHIONINE AMINOPEPTIDASE"/>
    <property type="match status" value="1"/>
</dbReference>
<dbReference type="Gene3D" id="3.90.230.10">
    <property type="entry name" value="Creatinase/methionine aminopeptidase superfamily"/>
    <property type="match status" value="1"/>
</dbReference>
<dbReference type="EMBL" id="JAESVP010000001">
    <property type="protein sequence ID" value="MBL4927061.1"/>
    <property type="molecule type" value="Genomic_DNA"/>
</dbReference>
<dbReference type="Pfam" id="PF00557">
    <property type="entry name" value="Peptidase_M24"/>
    <property type="match status" value="1"/>
</dbReference>
<dbReference type="RefSeq" id="WP_202658178.1">
    <property type="nucleotide sequence ID" value="NZ_JAESVP010000001.1"/>
</dbReference>
<dbReference type="PANTHER" id="PTHR43330:SF27">
    <property type="entry name" value="METHIONINE AMINOPEPTIDASE"/>
    <property type="match status" value="1"/>
</dbReference>
<comment type="caution">
    <text evidence="9">The sequence shown here is derived from an EMBL/GenBank/DDBJ whole genome shotgun (WGS) entry which is preliminary data.</text>
</comment>
<dbReference type="InterPro" id="IPR002467">
    <property type="entry name" value="Pept_M24A_MAP1"/>
</dbReference>
<comment type="catalytic activity">
    <reaction evidence="6 7">
        <text>Release of N-terminal amino acids, preferentially methionine, from peptides and arylamides.</text>
        <dbReference type="EC" id="3.4.11.18"/>
    </reaction>
</comment>
<dbReference type="NCBIfam" id="TIGR00500">
    <property type="entry name" value="met_pdase_I"/>
    <property type="match status" value="1"/>
</dbReference>
<comment type="subunit">
    <text evidence="6">Monomer.</text>
</comment>
<dbReference type="InterPro" id="IPR001714">
    <property type="entry name" value="Pept_M24_MAP"/>
</dbReference>
<evidence type="ECO:0000256" key="4">
    <source>
        <dbReference type="ARBA" id="ARBA00022723"/>
    </source>
</evidence>
<organism evidence="9 10">
    <name type="scientific">Fuscibacter oryzae</name>
    <dbReference type="NCBI Taxonomy" id="2803939"/>
    <lineage>
        <taxon>Bacteria</taxon>
        <taxon>Pseudomonadati</taxon>
        <taxon>Pseudomonadota</taxon>
        <taxon>Alphaproteobacteria</taxon>
        <taxon>Rhodobacterales</taxon>
        <taxon>Paracoccaceae</taxon>
        <taxon>Fuscibacter</taxon>
    </lineage>
</organism>
<keyword evidence="3 6" id="KW-0645">Protease</keyword>
<dbReference type="GO" id="GO:0004239">
    <property type="term" value="F:initiator methionyl aminopeptidase activity"/>
    <property type="evidence" value="ECO:0007669"/>
    <property type="project" value="UniProtKB-UniRule"/>
</dbReference>
<feature type="domain" description="Peptidase M24" evidence="8">
    <location>
        <begin position="23"/>
        <end position="256"/>
    </location>
</feature>
<dbReference type="AlphaFoldDB" id="A0A8J7STY7"/>
<feature type="binding site" evidence="6">
    <location>
        <position position="193"/>
    </location>
    <ligand>
        <name>substrate</name>
    </ligand>
</feature>
<dbReference type="Proteomes" id="UP000619033">
    <property type="component" value="Unassembled WGS sequence"/>
</dbReference>
<accession>A0A8J7STY7</accession>
<evidence type="ECO:0000256" key="3">
    <source>
        <dbReference type="ARBA" id="ARBA00022670"/>
    </source>
</evidence>
<evidence type="ECO:0000256" key="2">
    <source>
        <dbReference type="ARBA" id="ARBA00022438"/>
    </source>
</evidence>